<feature type="domain" description="Fibronectin type-III" evidence="24">
    <location>
        <begin position="183"/>
        <end position="282"/>
    </location>
</feature>
<keyword evidence="9" id="KW-0418">Kinase</keyword>
<dbReference type="GO" id="GO:0005886">
    <property type="term" value="C:plasma membrane"/>
    <property type="evidence" value="ECO:0007669"/>
    <property type="project" value="TreeGrafter"/>
</dbReference>
<comment type="catalytic activity">
    <reaction evidence="18">
        <text>L-tyrosyl-[protein] + ATP = O-phospho-L-tyrosyl-[protein] + ADP + H(+)</text>
        <dbReference type="Rhea" id="RHEA:10596"/>
        <dbReference type="Rhea" id="RHEA-COMP:10136"/>
        <dbReference type="Rhea" id="RHEA-COMP:20101"/>
        <dbReference type="ChEBI" id="CHEBI:15378"/>
        <dbReference type="ChEBI" id="CHEBI:30616"/>
        <dbReference type="ChEBI" id="CHEBI:46858"/>
        <dbReference type="ChEBI" id="CHEBI:61978"/>
        <dbReference type="ChEBI" id="CHEBI:456216"/>
        <dbReference type="EC" id="2.7.10.1"/>
    </reaction>
</comment>
<keyword evidence="17" id="KW-0393">Immunoglobulin domain</keyword>
<feature type="domain" description="Protein kinase" evidence="22">
    <location>
        <begin position="750"/>
        <end position="1120"/>
    </location>
</feature>
<evidence type="ECO:0000256" key="2">
    <source>
        <dbReference type="ARBA" id="ARBA00006692"/>
    </source>
</evidence>
<gene>
    <name evidence="25" type="ORF">pdam_00012850</name>
</gene>
<dbReference type="InterPro" id="IPR013098">
    <property type="entry name" value="Ig_I-set"/>
</dbReference>
<dbReference type="EC" id="2.7.10.1" evidence="3"/>
<evidence type="ECO:0000256" key="13">
    <source>
        <dbReference type="ARBA" id="ARBA00023137"/>
    </source>
</evidence>
<feature type="domain" description="Fibronectin type-III" evidence="24">
    <location>
        <begin position="476"/>
        <end position="572"/>
    </location>
</feature>
<dbReference type="FunFam" id="1.10.510.10:FF:000190">
    <property type="entry name" value="Proto-oncogene tyrosine-protein kinase receptor Ret"/>
    <property type="match status" value="2"/>
</dbReference>
<feature type="domain" description="Fibronectin type-III" evidence="24">
    <location>
        <begin position="1351"/>
        <end position="1448"/>
    </location>
</feature>
<dbReference type="CDD" id="cd00192">
    <property type="entry name" value="PTKc"/>
    <property type="match status" value="2"/>
</dbReference>
<dbReference type="InterPro" id="IPR001245">
    <property type="entry name" value="Ser-Thr/Tyr_kinase_cat_dom"/>
</dbReference>
<feature type="domain" description="Fibronectin type-III" evidence="24">
    <location>
        <begin position="1740"/>
        <end position="1840"/>
    </location>
</feature>
<protein>
    <recommendedName>
        <fullName evidence="3">receptor protein-tyrosine kinase</fullName>
        <ecNumber evidence="3">2.7.10.1</ecNumber>
    </recommendedName>
</protein>
<evidence type="ECO:0000256" key="19">
    <source>
        <dbReference type="PROSITE-ProRule" id="PRU10141"/>
    </source>
</evidence>
<dbReference type="PROSITE" id="PS00107">
    <property type="entry name" value="PROTEIN_KINASE_ATP"/>
    <property type="match status" value="2"/>
</dbReference>
<feature type="binding site" evidence="19">
    <location>
        <position position="785"/>
    </location>
    <ligand>
        <name>ATP</name>
        <dbReference type="ChEBI" id="CHEBI:30616"/>
    </ligand>
</feature>
<dbReference type="PROSITE" id="PS50853">
    <property type="entry name" value="FN3"/>
    <property type="match status" value="12"/>
</dbReference>
<sequence>MLHCILWACVRKVLIPWKTTRSSDHSRQSINSNGKGFCIFFRNVTGWPLPKVKWFMNGMEVRDGDLNLSVSLQEEKRAENINSSLHFSELDKLHGAYFTCEAKNKFFTRRRNIQVSVTFLMKLGPPTLPELTTRYRQIKSGLSNATLKCHANGLDYNKLHFYHWQWRFQGRVIRKMEYIILSPPKILSSKSTDCGSAITVEWSAPPITGPGVNSIFGYELTLRSASGKSRWNYSVPREVMSYTFIGLQINTVYEFNIRAKYSDGSSSVSHWAKEVLITTSGVPGPFLVNAVPFGCSAKLSWNASFSNGCPITRYTIHYRDKRSGWNMINLKRSNVSGYRLLLNCSKNYDIMVIAWNQQGHNHYSEKSLESIRTERGVPFKPSITKVEPKECGEVEVSWGPSSLDSGGGSVSDFQVQMRKQGGNWRNCSNFLPNNTCSFHGLLIDKNDTRIDVRLRAANKKGFSEWTNDTAPISFGRPDPPEIESKGSIVPGRNVTITWSAPEDNNCYIFMYSVHFRVVQPLVKSWSQINISGVTSYQLQLQYSKQYEFIIAAWSTLGRSENSAAWKVRTAQDVPYQPTLHPLILEECNSINVTWSPPIPGALGDPVIGYLAQITRAGPIEDWINCTSYAIAKPYTCLFAHLETHTRYLVRVIAENRLGYSLPSDIVEIFTNRADRPGSPEIFDRKVSGCNITLEWTSPKSTGCPILFYTISYRKKGLNDDDTWINFRQQDKRTVRDVHVLEQCEIHPLRTEFVEDLGEGAFGKVHKATLKNGLDYLKNGDDFIGKAKREMIVAVKELHENADEEQRRQFLDEIDLMKQVGKYRNVLSFLGCWTTTEPFFLVIEYVAHGDLLHWLRGKRTQINGLAGSTAKENNLYEGSRTALFGSFNYQTDTESDRKGEIPELNPEAFYPNDGPGQPGIDECKIPLVVLPTVGEEADERPGKTDEECSTDCESFIPADLLSFAWQIAGGMTYLSEKGLVHRDLAARNVLVGHGKKLKIADFGLMREVYHEVYEVQKQKKLPVKWMAPESLYEQIFTSKSDVWSYGVVLWEIATVGGSPYPILTNKELMRLIQTGYRMEKPELCSDHVYSLMLDCWKQDLNERPSFQELVGRLERLMHQEVEYFDFDKVDESKDYYLVQDVKTNEDDVDGVDEEAVIFCNVTSRTPLTVKWLMNGTELKDGDLNISVSLIKEEKKAESIKSSLHFSEVDIRHAGFFSCEAKNNYHTKKRNIQVSVTCPPTVPELTVRNRQVKSGLSNATLRCHANGLDYRKLLFYHWQWRFQGHTIRKNDKYSMSDDIRPPNSCHHSKGSTILRITNTSKENLGQYVCELLLANISVAIKDILLVDFTTLSPPKIQKWESTDCGSAIRVEWSAPATELKTNVIFGYEVTLRSTDERSRWKANVSREIFSHKFVGLQMNTDYEFNIRAKYSNSSSSVSPWKKLSLKTTSDIPDAFDIEAVPYGCSAKLSWNAPSANGCPISRYTIHYKDETSGWNTINLKSSNVSDYRLCLNCSKNYHIMVFAWNQRGHNHYTEKSVLSLTTENGVPFIPSIKIPKQKQCGIMEVSWEASSSESGGGSVTEFQVQIEQGDDWRNCSRFLPNNTCSFHGFLIDESGPHRIVRVRAFNRKGFSDWTNTSVSLSPAGPPDPPEIKSNVSSVSDRNVTVTWRRPKHYNCNITMYSIRFRVIEPLMESRSEINISGVTSYQLQLQYSKRYEFTIAAWNKLGRSENSTAWKVRTAQDVPYKPTLHPPISGQCNSINVTWSPPIPGALGDPVIGYVAQIAGADPKEEWINCSLRGTLRSRTCLFTHLEKDTTYRVRVFAKNKLGYSLPSIAKEISTKQADRPGSPEIVERKVSGCNVTLEWISPKSTGCPILFYTISYRKKGLDDDNTWTYVNVTDEGIKQTELILNCSTTYEFQARAWNGLGGGNLSSLRSATTNDLTFQQEVRESHLTDSPPLELVNLIALIVAGVVVLVALLLIIRVWYYYKKRASKQVKRTVDDIHVLEQCEVHPLRTEFIEALGEGAFGKVHKATLKDGLDYLKNGDDLIGKAKRKKIVAIKELHENAGEEQRRQFLDEIDLMRQVGQHRNILSFLGCWTTTEPFLLVIEYMNSSADSKPKENDLYAGSRTALFGPTVDQTNEECDGRGEIPEDVPGLGDVSGQPGIDECKIPLAVFSSSEEGTDGTSGKTNDECSVDCESFIPADLLSFAWQIAGGMSYLSGKGLVHRDLAARNVLVGHGKRLKIADFGLMREVYHEVYEVQKQKKLPVKWMAPESLYEQIFTTKSDVWSYGVVLWEIATVGGSPYPLLTNAELMRLLKTGHRMEKPELCSDHVYSLMLDCWKEDLNERPSFQELVGRLEELMHQEVEYFDFDKVDESKDYYLVQEVKTNEDDLDGVDVL</sequence>
<keyword evidence="11 21" id="KW-1133">Transmembrane helix</keyword>
<dbReference type="InterPro" id="IPR036179">
    <property type="entry name" value="Ig-like_dom_sf"/>
</dbReference>
<evidence type="ECO:0000256" key="5">
    <source>
        <dbReference type="ARBA" id="ARBA00022692"/>
    </source>
</evidence>
<keyword evidence="6" id="KW-0732">Signal</keyword>
<evidence type="ECO:0000256" key="4">
    <source>
        <dbReference type="ARBA" id="ARBA00022679"/>
    </source>
</evidence>
<feature type="domain" description="Fibronectin type-III" evidence="24">
    <location>
        <begin position="377"/>
        <end position="473"/>
    </location>
</feature>
<feature type="domain" description="Fibronectin type-III" evidence="24">
    <location>
        <begin position="284"/>
        <end position="376"/>
    </location>
</feature>
<feature type="transmembrane region" description="Helical" evidence="21">
    <location>
        <begin position="1961"/>
        <end position="1985"/>
    </location>
</feature>
<comment type="caution">
    <text evidence="25">The sequence shown here is derived from an EMBL/GenBank/DDBJ whole genome shotgun (WGS) entry which is preliminary data.</text>
</comment>
<feature type="domain" description="Ig-like" evidence="23">
    <location>
        <begin position="1238"/>
        <end position="1337"/>
    </location>
</feature>
<dbReference type="InterPro" id="IPR020635">
    <property type="entry name" value="Tyr_kinase_cat_dom"/>
</dbReference>
<dbReference type="InterPro" id="IPR013783">
    <property type="entry name" value="Ig-like_fold"/>
</dbReference>
<evidence type="ECO:0000256" key="16">
    <source>
        <dbReference type="ARBA" id="ARBA00023180"/>
    </source>
</evidence>
<dbReference type="SUPFAM" id="SSF48726">
    <property type="entry name" value="Immunoglobulin"/>
    <property type="match status" value="3"/>
</dbReference>
<feature type="domain" description="Fibronectin type-III" evidence="24">
    <location>
        <begin position="573"/>
        <end position="673"/>
    </location>
</feature>
<comment type="subcellular location">
    <subcellularLocation>
        <location evidence="1">Membrane</location>
        <topology evidence="1">Single-pass type I membrane protein</topology>
    </subcellularLocation>
</comment>
<feature type="binding site" evidence="19">
    <location>
        <position position="2048"/>
    </location>
    <ligand>
        <name>ATP</name>
        <dbReference type="ChEBI" id="CHEBI:30616"/>
    </ligand>
</feature>
<evidence type="ECO:0000256" key="17">
    <source>
        <dbReference type="ARBA" id="ARBA00023319"/>
    </source>
</evidence>
<feature type="domain" description="Fibronectin type-III" evidence="24">
    <location>
        <begin position="1842"/>
        <end position="1939"/>
    </location>
</feature>
<dbReference type="InterPro" id="IPR000719">
    <property type="entry name" value="Prot_kinase_dom"/>
</dbReference>
<feature type="domain" description="Fibronectin type-III" evidence="24">
    <location>
        <begin position="675"/>
        <end position="772"/>
    </location>
</feature>
<evidence type="ECO:0000256" key="11">
    <source>
        <dbReference type="ARBA" id="ARBA00022989"/>
    </source>
</evidence>
<evidence type="ECO:0000313" key="26">
    <source>
        <dbReference type="Proteomes" id="UP000275408"/>
    </source>
</evidence>
<keyword evidence="5 21" id="KW-0812">Transmembrane</keyword>
<dbReference type="Proteomes" id="UP000275408">
    <property type="component" value="Unassembled WGS sequence"/>
</dbReference>
<name>A0A3M6UVD5_POCDA</name>
<evidence type="ECO:0000256" key="7">
    <source>
        <dbReference type="ARBA" id="ARBA00022737"/>
    </source>
</evidence>
<evidence type="ECO:0000256" key="15">
    <source>
        <dbReference type="ARBA" id="ARBA00023170"/>
    </source>
</evidence>
<dbReference type="GO" id="GO:0005524">
    <property type="term" value="F:ATP binding"/>
    <property type="evidence" value="ECO:0007669"/>
    <property type="project" value="UniProtKB-UniRule"/>
</dbReference>
<evidence type="ECO:0000313" key="25">
    <source>
        <dbReference type="EMBL" id="RMX57278.1"/>
    </source>
</evidence>
<keyword evidence="14" id="KW-1015">Disulfide bond</keyword>
<dbReference type="GO" id="GO:0007169">
    <property type="term" value="P:cell surface receptor protein tyrosine kinase signaling pathway"/>
    <property type="evidence" value="ECO:0007669"/>
    <property type="project" value="TreeGrafter"/>
</dbReference>
<dbReference type="InterPro" id="IPR003961">
    <property type="entry name" value="FN3_dom"/>
</dbReference>
<dbReference type="SMART" id="SM00409">
    <property type="entry name" value="IG"/>
    <property type="match status" value="3"/>
</dbReference>
<dbReference type="SUPFAM" id="SSF49265">
    <property type="entry name" value="Fibronectin type III"/>
    <property type="match status" value="7"/>
</dbReference>
<feature type="domain" description="Ig-like" evidence="23">
    <location>
        <begin position="38"/>
        <end position="118"/>
    </location>
</feature>
<keyword evidence="26" id="KW-1185">Reference proteome</keyword>
<dbReference type="InterPro" id="IPR050122">
    <property type="entry name" value="RTK"/>
</dbReference>
<dbReference type="PANTHER" id="PTHR24416">
    <property type="entry name" value="TYROSINE-PROTEIN KINASE RECEPTOR"/>
    <property type="match status" value="1"/>
</dbReference>
<dbReference type="OrthoDB" id="5975131at2759"/>
<evidence type="ECO:0000256" key="3">
    <source>
        <dbReference type="ARBA" id="ARBA00011902"/>
    </source>
</evidence>
<feature type="domain" description="Fibronectin type-III" evidence="24">
    <location>
        <begin position="1544"/>
        <end position="1642"/>
    </location>
</feature>
<dbReference type="CDD" id="cd00096">
    <property type="entry name" value="Ig"/>
    <property type="match status" value="1"/>
</dbReference>
<feature type="domain" description="Ig-like" evidence="23">
    <location>
        <begin position="1152"/>
        <end position="1233"/>
    </location>
</feature>
<dbReference type="PROSITE" id="PS50011">
    <property type="entry name" value="PROTEIN_KINASE_DOM"/>
    <property type="match status" value="2"/>
</dbReference>
<keyword evidence="12 21" id="KW-0472">Membrane</keyword>
<feature type="domain" description="Fibronectin type-III" evidence="24">
    <location>
        <begin position="1643"/>
        <end position="1739"/>
    </location>
</feature>
<evidence type="ECO:0000256" key="12">
    <source>
        <dbReference type="ARBA" id="ARBA00023136"/>
    </source>
</evidence>
<evidence type="ECO:0000256" key="14">
    <source>
        <dbReference type="ARBA" id="ARBA00023157"/>
    </source>
</evidence>
<feature type="domain" description="Fibronectin type-III" evidence="24">
    <location>
        <begin position="1449"/>
        <end position="1543"/>
    </location>
</feature>
<accession>A0A3M6UVD5</accession>
<evidence type="ECO:0000256" key="8">
    <source>
        <dbReference type="ARBA" id="ARBA00022741"/>
    </source>
</evidence>
<dbReference type="Pfam" id="PF07714">
    <property type="entry name" value="PK_Tyr_Ser-Thr"/>
    <property type="match status" value="2"/>
</dbReference>
<dbReference type="CDD" id="cd00063">
    <property type="entry name" value="FN3"/>
    <property type="match status" value="10"/>
</dbReference>
<dbReference type="Gene3D" id="3.30.200.20">
    <property type="entry name" value="Phosphorylase Kinase, domain 1"/>
    <property type="match status" value="2"/>
</dbReference>
<dbReference type="InterPro" id="IPR011009">
    <property type="entry name" value="Kinase-like_dom_sf"/>
</dbReference>
<feature type="region of interest" description="Disordered" evidence="20">
    <location>
        <begin position="1635"/>
        <end position="1654"/>
    </location>
</feature>
<dbReference type="Pfam" id="PF07679">
    <property type="entry name" value="I-set"/>
    <property type="match status" value="1"/>
</dbReference>
<dbReference type="PROSITE" id="PS50835">
    <property type="entry name" value="IG_LIKE"/>
    <property type="match status" value="3"/>
</dbReference>
<dbReference type="SUPFAM" id="SSF56112">
    <property type="entry name" value="Protein kinase-like (PK-like)"/>
    <property type="match status" value="2"/>
</dbReference>
<comment type="similarity">
    <text evidence="2">Belongs to the protein kinase superfamily. CAMK Ser/Thr protein kinase family.</text>
</comment>
<keyword evidence="4" id="KW-0808">Transferase</keyword>
<dbReference type="GO" id="GO:0004714">
    <property type="term" value="F:transmembrane receptor protein tyrosine kinase activity"/>
    <property type="evidence" value="ECO:0007669"/>
    <property type="project" value="UniProtKB-EC"/>
</dbReference>
<evidence type="ECO:0000256" key="1">
    <source>
        <dbReference type="ARBA" id="ARBA00004479"/>
    </source>
</evidence>
<evidence type="ECO:0000256" key="6">
    <source>
        <dbReference type="ARBA" id="ARBA00022729"/>
    </source>
</evidence>
<evidence type="ECO:0000256" key="9">
    <source>
        <dbReference type="ARBA" id="ARBA00022777"/>
    </source>
</evidence>
<dbReference type="SMART" id="SM00219">
    <property type="entry name" value="TyrKc"/>
    <property type="match status" value="2"/>
</dbReference>
<keyword evidence="10 19" id="KW-0067">ATP-binding</keyword>
<evidence type="ECO:0000256" key="21">
    <source>
        <dbReference type="SAM" id="Phobius"/>
    </source>
</evidence>
<dbReference type="InterPro" id="IPR017441">
    <property type="entry name" value="Protein_kinase_ATP_BS"/>
</dbReference>
<dbReference type="InterPro" id="IPR003599">
    <property type="entry name" value="Ig_sub"/>
</dbReference>
<evidence type="ECO:0000259" key="22">
    <source>
        <dbReference type="PROSITE" id="PS50011"/>
    </source>
</evidence>
<keyword evidence="16" id="KW-0325">Glycoprotein</keyword>
<dbReference type="InterPro" id="IPR007110">
    <property type="entry name" value="Ig-like_dom"/>
</dbReference>
<dbReference type="InterPro" id="IPR008266">
    <property type="entry name" value="Tyr_kinase_AS"/>
</dbReference>
<evidence type="ECO:0000256" key="18">
    <source>
        <dbReference type="ARBA" id="ARBA00051243"/>
    </source>
</evidence>
<keyword evidence="15" id="KW-0675">Receptor</keyword>
<dbReference type="EMBL" id="RCHS01000683">
    <property type="protein sequence ID" value="RMX57278.1"/>
    <property type="molecule type" value="Genomic_DNA"/>
</dbReference>
<dbReference type="Pfam" id="PF00041">
    <property type="entry name" value="fn3"/>
    <property type="match status" value="4"/>
</dbReference>
<dbReference type="Gene3D" id="2.60.40.10">
    <property type="entry name" value="Immunoglobulins"/>
    <property type="match status" value="15"/>
</dbReference>
<evidence type="ECO:0000259" key="23">
    <source>
        <dbReference type="PROSITE" id="PS50835"/>
    </source>
</evidence>
<dbReference type="GO" id="GO:0043235">
    <property type="term" value="C:receptor complex"/>
    <property type="evidence" value="ECO:0007669"/>
    <property type="project" value="TreeGrafter"/>
</dbReference>
<reference evidence="25 26" key="1">
    <citation type="journal article" date="2018" name="Sci. Rep.">
        <title>Comparative analysis of the Pocillopora damicornis genome highlights role of immune system in coral evolution.</title>
        <authorList>
            <person name="Cunning R."/>
            <person name="Bay R.A."/>
            <person name="Gillette P."/>
            <person name="Baker A.C."/>
            <person name="Traylor-Knowles N."/>
        </authorList>
    </citation>
    <scope>NUCLEOTIDE SEQUENCE [LARGE SCALE GENOMIC DNA]</scope>
    <source>
        <strain evidence="25">RSMAS</strain>
        <tissue evidence="25">Whole animal</tissue>
    </source>
</reference>
<evidence type="ECO:0000259" key="24">
    <source>
        <dbReference type="PROSITE" id="PS50853"/>
    </source>
</evidence>
<proteinExistence type="inferred from homology"/>
<dbReference type="PANTHER" id="PTHR24416:SF583">
    <property type="entry name" value="RECEPTOR PROTEIN-TYROSINE KINASE"/>
    <property type="match status" value="1"/>
</dbReference>
<dbReference type="PROSITE" id="PS00109">
    <property type="entry name" value="PROTEIN_KINASE_TYR"/>
    <property type="match status" value="2"/>
</dbReference>
<feature type="domain" description="Protein kinase" evidence="22">
    <location>
        <begin position="2013"/>
        <end position="2364"/>
    </location>
</feature>
<dbReference type="InterPro" id="IPR036116">
    <property type="entry name" value="FN3_sf"/>
</dbReference>
<organism evidence="25 26">
    <name type="scientific">Pocillopora damicornis</name>
    <name type="common">Cauliflower coral</name>
    <name type="synonym">Millepora damicornis</name>
    <dbReference type="NCBI Taxonomy" id="46731"/>
    <lineage>
        <taxon>Eukaryota</taxon>
        <taxon>Metazoa</taxon>
        <taxon>Cnidaria</taxon>
        <taxon>Anthozoa</taxon>
        <taxon>Hexacorallia</taxon>
        <taxon>Scleractinia</taxon>
        <taxon>Astrocoeniina</taxon>
        <taxon>Pocilloporidae</taxon>
        <taxon>Pocillopora</taxon>
    </lineage>
</organism>
<evidence type="ECO:0000256" key="20">
    <source>
        <dbReference type="SAM" id="MobiDB-lite"/>
    </source>
</evidence>
<dbReference type="STRING" id="46731.A0A3M6UVD5"/>
<evidence type="ECO:0000256" key="10">
    <source>
        <dbReference type="ARBA" id="ARBA00022840"/>
    </source>
</evidence>
<keyword evidence="7" id="KW-0677">Repeat</keyword>
<keyword evidence="13" id="KW-0829">Tyrosine-protein kinase</keyword>
<keyword evidence="8 19" id="KW-0547">Nucleotide-binding</keyword>
<dbReference type="Gene3D" id="1.10.510.10">
    <property type="entry name" value="Transferase(Phosphotransferase) domain 1"/>
    <property type="match status" value="2"/>
</dbReference>
<dbReference type="SMART" id="SM00060">
    <property type="entry name" value="FN3"/>
    <property type="match status" value="10"/>
</dbReference>